<dbReference type="InterPro" id="IPR019362">
    <property type="entry name" value="MMADHC"/>
</dbReference>
<dbReference type="Pfam" id="PF10229">
    <property type="entry name" value="MMADHC"/>
    <property type="match status" value="1"/>
</dbReference>
<evidence type="ECO:0000313" key="1">
    <source>
        <dbReference type="EMBL" id="KAF7727650.1"/>
    </source>
</evidence>
<reference evidence="1" key="1">
    <citation type="submission" date="2020-01" db="EMBL/GenBank/DDBJ databases">
        <title>Genome Sequencing of Three Apophysomyces-Like Fungal Strains Confirms a Novel Fungal Genus in the Mucoromycota with divergent Burkholderia-like Endosymbiotic Bacteria.</title>
        <authorList>
            <person name="Stajich J.E."/>
            <person name="Macias A.M."/>
            <person name="Carter-House D."/>
            <person name="Lovett B."/>
            <person name="Kasson L.R."/>
            <person name="Berry K."/>
            <person name="Grigoriev I."/>
            <person name="Chang Y."/>
            <person name="Spatafora J."/>
            <person name="Kasson M.T."/>
        </authorList>
    </citation>
    <scope>NUCLEOTIDE SEQUENCE</scope>
    <source>
        <strain evidence="1">NRRL A-21654</strain>
    </source>
</reference>
<dbReference type="Proteomes" id="UP000605846">
    <property type="component" value="Unassembled WGS sequence"/>
</dbReference>
<keyword evidence="2" id="KW-1185">Reference proteome</keyword>
<organism evidence="1 2">
    <name type="scientific">Apophysomyces ossiformis</name>
    <dbReference type="NCBI Taxonomy" id="679940"/>
    <lineage>
        <taxon>Eukaryota</taxon>
        <taxon>Fungi</taxon>
        <taxon>Fungi incertae sedis</taxon>
        <taxon>Mucoromycota</taxon>
        <taxon>Mucoromycotina</taxon>
        <taxon>Mucoromycetes</taxon>
        <taxon>Mucorales</taxon>
        <taxon>Mucorineae</taxon>
        <taxon>Mucoraceae</taxon>
        <taxon>Apophysomyces</taxon>
    </lineage>
</organism>
<proteinExistence type="predicted"/>
<dbReference type="PANTHER" id="PTHR13192">
    <property type="entry name" value="MY011 PROTEIN"/>
    <property type="match status" value="1"/>
</dbReference>
<dbReference type="GO" id="GO:0009235">
    <property type="term" value="P:cobalamin metabolic process"/>
    <property type="evidence" value="ECO:0007669"/>
    <property type="project" value="InterPro"/>
</dbReference>
<dbReference type="PANTHER" id="PTHR13192:SF3">
    <property type="entry name" value="COBALAMIN TRAFFICKING PROTEIN CBLD"/>
    <property type="match status" value="1"/>
</dbReference>
<sequence>MGIQQSTSMLFSEWFTLDLNFQVQQNDLERRETGTHSRPKVSGQNVRPFVLNMPGSIVNGVTQSRQNTCLAKPTRFVYENSKFEYSVYLPSVRFVNELQTVFPHLSFMNWGKRVVDRLRSVGMWADITDPASGFPVFSTPGPSPYPDVQATHALTRYDVQNVGCCHILLHPAWKSHIYPTTLFTTAPSDILVKVIDELLEDDL</sequence>
<accession>A0A8H7BS65</accession>
<gene>
    <name evidence="1" type="ORF">EC973_007308</name>
</gene>
<dbReference type="EMBL" id="JABAYA010000052">
    <property type="protein sequence ID" value="KAF7727650.1"/>
    <property type="molecule type" value="Genomic_DNA"/>
</dbReference>
<protein>
    <submittedName>
        <fullName evidence="1">Uncharacterized protein</fullName>
    </submittedName>
</protein>
<comment type="caution">
    <text evidence="1">The sequence shown here is derived from an EMBL/GenBank/DDBJ whole genome shotgun (WGS) entry which is preliminary data.</text>
</comment>
<dbReference type="OrthoDB" id="10263782at2759"/>
<evidence type="ECO:0000313" key="2">
    <source>
        <dbReference type="Proteomes" id="UP000605846"/>
    </source>
</evidence>
<name>A0A8H7BS65_9FUNG</name>
<dbReference type="AlphaFoldDB" id="A0A8H7BS65"/>